<keyword evidence="2" id="KW-1185">Reference proteome</keyword>
<evidence type="ECO:0000313" key="2">
    <source>
        <dbReference type="Proteomes" id="UP000242188"/>
    </source>
</evidence>
<accession>A0A210PZF1</accession>
<protein>
    <submittedName>
        <fullName evidence="1">Uncharacterized protein</fullName>
    </submittedName>
</protein>
<organism evidence="1 2">
    <name type="scientific">Mizuhopecten yessoensis</name>
    <name type="common">Japanese scallop</name>
    <name type="synonym">Patinopecten yessoensis</name>
    <dbReference type="NCBI Taxonomy" id="6573"/>
    <lineage>
        <taxon>Eukaryota</taxon>
        <taxon>Metazoa</taxon>
        <taxon>Spiralia</taxon>
        <taxon>Lophotrochozoa</taxon>
        <taxon>Mollusca</taxon>
        <taxon>Bivalvia</taxon>
        <taxon>Autobranchia</taxon>
        <taxon>Pteriomorphia</taxon>
        <taxon>Pectinida</taxon>
        <taxon>Pectinoidea</taxon>
        <taxon>Pectinidae</taxon>
        <taxon>Mizuhopecten</taxon>
    </lineage>
</organism>
<name>A0A210PZF1_MIZYE</name>
<sequence length="77" mass="9033">MLNTYAPWVPANNTLPLSKQSRLFFNFDADYFPKITMLDSMESEQMSVLLSIFMDRYVTGTTDEVYNRRRATVLVDR</sequence>
<dbReference type="AlphaFoldDB" id="A0A210PZF1"/>
<evidence type="ECO:0000313" key="1">
    <source>
        <dbReference type="EMBL" id="OWF41852.1"/>
    </source>
</evidence>
<gene>
    <name evidence="1" type="ORF">KP79_PYT20880</name>
</gene>
<reference evidence="1 2" key="1">
    <citation type="journal article" date="2017" name="Nat. Ecol. Evol.">
        <title>Scallop genome provides insights into evolution of bilaterian karyotype and development.</title>
        <authorList>
            <person name="Wang S."/>
            <person name="Zhang J."/>
            <person name="Jiao W."/>
            <person name="Li J."/>
            <person name="Xun X."/>
            <person name="Sun Y."/>
            <person name="Guo X."/>
            <person name="Huan P."/>
            <person name="Dong B."/>
            <person name="Zhang L."/>
            <person name="Hu X."/>
            <person name="Sun X."/>
            <person name="Wang J."/>
            <person name="Zhao C."/>
            <person name="Wang Y."/>
            <person name="Wang D."/>
            <person name="Huang X."/>
            <person name="Wang R."/>
            <person name="Lv J."/>
            <person name="Li Y."/>
            <person name="Zhang Z."/>
            <person name="Liu B."/>
            <person name="Lu W."/>
            <person name="Hui Y."/>
            <person name="Liang J."/>
            <person name="Zhou Z."/>
            <person name="Hou R."/>
            <person name="Li X."/>
            <person name="Liu Y."/>
            <person name="Li H."/>
            <person name="Ning X."/>
            <person name="Lin Y."/>
            <person name="Zhao L."/>
            <person name="Xing Q."/>
            <person name="Dou J."/>
            <person name="Li Y."/>
            <person name="Mao J."/>
            <person name="Guo H."/>
            <person name="Dou H."/>
            <person name="Li T."/>
            <person name="Mu C."/>
            <person name="Jiang W."/>
            <person name="Fu Q."/>
            <person name="Fu X."/>
            <person name="Miao Y."/>
            <person name="Liu J."/>
            <person name="Yu Q."/>
            <person name="Li R."/>
            <person name="Liao H."/>
            <person name="Li X."/>
            <person name="Kong Y."/>
            <person name="Jiang Z."/>
            <person name="Chourrout D."/>
            <person name="Li R."/>
            <person name="Bao Z."/>
        </authorList>
    </citation>
    <scope>NUCLEOTIDE SEQUENCE [LARGE SCALE GENOMIC DNA]</scope>
    <source>
        <strain evidence="1 2">PY_sf001</strain>
    </source>
</reference>
<dbReference type="Proteomes" id="UP000242188">
    <property type="component" value="Unassembled WGS sequence"/>
</dbReference>
<proteinExistence type="predicted"/>
<comment type="caution">
    <text evidence="1">The sequence shown here is derived from an EMBL/GenBank/DDBJ whole genome shotgun (WGS) entry which is preliminary data.</text>
</comment>
<dbReference type="EMBL" id="NEDP02005347">
    <property type="protein sequence ID" value="OWF41852.1"/>
    <property type="molecule type" value="Genomic_DNA"/>
</dbReference>